<evidence type="ECO:0000313" key="8">
    <source>
        <dbReference type="EMBL" id="BDZ39453.1"/>
    </source>
</evidence>
<evidence type="ECO:0000256" key="3">
    <source>
        <dbReference type="ARBA" id="ARBA00022563"/>
    </source>
</evidence>
<evidence type="ECO:0000256" key="5">
    <source>
        <dbReference type="HAMAP-Rule" id="MF_00223"/>
    </source>
</evidence>
<keyword evidence="4 5" id="KW-0378">Hydrolase</keyword>
<dbReference type="Pfam" id="PF01227">
    <property type="entry name" value="GTP_cyclohydroI"/>
    <property type="match status" value="1"/>
</dbReference>
<organism evidence="8 9">
    <name type="scientific">Microbacterium suwonense</name>
    <dbReference type="NCBI Taxonomy" id="683047"/>
    <lineage>
        <taxon>Bacteria</taxon>
        <taxon>Bacillati</taxon>
        <taxon>Actinomycetota</taxon>
        <taxon>Actinomycetes</taxon>
        <taxon>Micrococcales</taxon>
        <taxon>Microbacteriaceae</taxon>
        <taxon>Microbacterium</taxon>
    </lineage>
</organism>
<dbReference type="Gene3D" id="1.10.286.10">
    <property type="match status" value="1"/>
</dbReference>
<evidence type="ECO:0000256" key="4">
    <source>
        <dbReference type="ARBA" id="ARBA00022801"/>
    </source>
</evidence>
<keyword evidence="9" id="KW-1185">Reference proteome</keyword>
<dbReference type="Gene3D" id="3.30.1130.10">
    <property type="match status" value="1"/>
</dbReference>
<gene>
    <name evidence="8" type="primary">folE_1</name>
    <name evidence="5" type="synonym">folE</name>
    <name evidence="8" type="ORF">GCM10025863_20670</name>
</gene>
<evidence type="ECO:0000256" key="1">
    <source>
        <dbReference type="ARBA" id="ARBA00001052"/>
    </source>
</evidence>
<evidence type="ECO:0000256" key="6">
    <source>
        <dbReference type="SAM" id="MobiDB-lite"/>
    </source>
</evidence>
<dbReference type="InterPro" id="IPR043133">
    <property type="entry name" value="GTP-CH-I_C/QueF"/>
</dbReference>
<dbReference type="SUPFAM" id="SSF55620">
    <property type="entry name" value="Tetrahydrobiopterin biosynthesis enzymes-like"/>
    <property type="match status" value="1"/>
</dbReference>
<feature type="binding site" evidence="5">
    <location>
        <position position="107"/>
    </location>
    <ligand>
        <name>Zn(2+)</name>
        <dbReference type="ChEBI" id="CHEBI:29105"/>
    </ligand>
</feature>
<keyword evidence="3 5" id="KW-0554">One-carbon metabolism</keyword>
<protein>
    <recommendedName>
        <fullName evidence="5">GTP cyclohydrolase 1</fullName>
        <ecNumber evidence="5">3.5.4.16</ecNumber>
    </recommendedName>
    <alternativeName>
        <fullName evidence="5">GTP cyclohydrolase I</fullName>
        <shortName evidence="5">GTP-CH-I</shortName>
    </alternativeName>
</protein>
<dbReference type="PANTHER" id="PTHR11109">
    <property type="entry name" value="GTP CYCLOHYDROLASE I"/>
    <property type="match status" value="1"/>
</dbReference>
<keyword evidence="5" id="KW-0862">Zinc</keyword>
<dbReference type="EC" id="3.5.4.16" evidence="5"/>
<feature type="binding site" evidence="5">
    <location>
        <position position="110"/>
    </location>
    <ligand>
        <name>Zn(2+)</name>
        <dbReference type="ChEBI" id="CHEBI:29105"/>
    </ligand>
</feature>
<comment type="pathway">
    <text evidence="2 5">Cofactor biosynthesis; 7,8-dihydroneopterin triphosphate biosynthesis; 7,8-dihydroneopterin triphosphate from GTP: step 1/1.</text>
</comment>
<dbReference type="NCBIfam" id="NF006826">
    <property type="entry name" value="PRK09347.1-3"/>
    <property type="match status" value="1"/>
</dbReference>
<dbReference type="InterPro" id="IPR020602">
    <property type="entry name" value="GTP_CycHdrlase_I_dom"/>
</dbReference>
<dbReference type="InterPro" id="IPR043134">
    <property type="entry name" value="GTP-CH-I_N"/>
</dbReference>
<keyword evidence="5" id="KW-0479">Metal-binding</keyword>
<sequence length="219" mass="24028">MTMTVVQDGDALETQPQPTAPTRTRVEAAPRPVDLVAAEYAGRLFLRALGIDPDAPETPDLARTPRRFAEAYAELLSPEPFDFTTFANDEGYDELVLIRDIPVQSMCEHHLLPFTGVAHVAYLPADRVVGLSKIPRMVDHYARRPQTQERLTVQVADALAARLQPRGIGVVIEATHTCMTLRGARATGSKTSTSALRGILRTDARSRAEFFALAADRAH</sequence>
<dbReference type="PROSITE" id="PS00859">
    <property type="entry name" value="GTP_CYCLOHYDROL_1_1"/>
    <property type="match status" value="1"/>
</dbReference>
<dbReference type="InterPro" id="IPR001474">
    <property type="entry name" value="GTP_CycHdrlase_I"/>
</dbReference>
<evidence type="ECO:0000259" key="7">
    <source>
        <dbReference type="Pfam" id="PF01227"/>
    </source>
</evidence>
<dbReference type="Proteomes" id="UP001321543">
    <property type="component" value="Chromosome"/>
</dbReference>
<keyword evidence="5" id="KW-0547">Nucleotide-binding</keyword>
<comment type="catalytic activity">
    <reaction evidence="1 5">
        <text>GTP + H2O = 7,8-dihydroneopterin 3'-triphosphate + formate + H(+)</text>
        <dbReference type="Rhea" id="RHEA:17473"/>
        <dbReference type="ChEBI" id="CHEBI:15377"/>
        <dbReference type="ChEBI" id="CHEBI:15378"/>
        <dbReference type="ChEBI" id="CHEBI:15740"/>
        <dbReference type="ChEBI" id="CHEBI:37565"/>
        <dbReference type="ChEBI" id="CHEBI:58462"/>
        <dbReference type="EC" id="3.5.4.16"/>
    </reaction>
</comment>
<feature type="binding site" evidence="5">
    <location>
        <position position="178"/>
    </location>
    <ligand>
        <name>Zn(2+)</name>
        <dbReference type="ChEBI" id="CHEBI:29105"/>
    </ligand>
</feature>
<keyword evidence="5" id="KW-0342">GTP-binding</keyword>
<dbReference type="PANTHER" id="PTHR11109:SF7">
    <property type="entry name" value="GTP CYCLOHYDROLASE 1"/>
    <property type="match status" value="1"/>
</dbReference>
<feature type="domain" description="GTP cyclohydrolase I" evidence="7">
    <location>
        <begin position="43"/>
        <end position="213"/>
    </location>
</feature>
<comment type="similarity">
    <text evidence="5">Belongs to the GTP cyclohydrolase I family.</text>
</comment>
<accession>A0ABN6X5W9</accession>
<dbReference type="HAMAP" id="MF_00223">
    <property type="entry name" value="FolE"/>
    <property type="match status" value="1"/>
</dbReference>
<evidence type="ECO:0000313" key="9">
    <source>
        <dbReference type="Proteomes" id="UP001321543"/>
    </source>
</evidence>
<feature type="region of interest" description="Disordered" evidence="6">
    <location>
        <begin position="1"/>
        <end position="24"/>
    </location>
</feature>
<evidence type="ECO:0000256" key="2">
    <source>
        <dbReference type="ARBA" id="ARBA00005080"/>
    </source>
</evidence>
<dbReference type="RefSeq" id="WP_286299607.1">
    <property type="nucleotide sequence ID" value="NZ_AP027728.1"/>
</dbReference>
<reference evidence="9" key="1">
    <citation type="journal article" date="2019" name="Int. J. Syst. Evol. Microbiol.">
        <title>The Global Catalogue of Microorganisms (GCM) 10K type strain sequencing project: providing services to taxonomists for standard genome sequencing and annotation.</title>
        <authorList>
            <consortium name="The Broad Institute Genomics Platform"/>
            <consortium name="The Broad Institute Genome Sequencing Center for Infectious Disease"/>
            <person name="Wu L."/>
            <person name="Ma J."/>
        </authorList>
    </citation>
    <scope>NUCLEOTIDE SEQUENCE [LARGE SCALE GENOMIC DNA]</scope>
    <source>
        <strain evidence="9">NBRC 106310</strain>
    </source>
</reference>
<dbReference type="PROSITE" id="PS00860">
    <property type="entry name" value="GTP_CYCLOHYDROL_1_2"/>
    <property type="match status" value="1"/>
</dbReference>
<dbReference type="NCBIfam" id="NF006825">
    <property type="entry name" value="PRK09347.1-2"/>
    <property type="match status" value="1"/>
</dbReference>
<proteinExistence type="inferred from homology"/>
<name>A0ABN6X5W9_9MICO</name>
<comment type="subunit">
    <text evidence="5">Homopolymer.</text>
</comment>
<feature type="compositionally biased region" description="Low complexity" evidence="6">
    <location>
        <begin position="14"/>
        <end position="23"/>
    </location>
</feature>
<dbReference type="EMBL" id="AP027728">
    <property type="protein sequence ID" value="BDZ39453.1"/>
    <property type="molecule type" value="Genomic_DNA"/>
</dbReference>
<dbReference type="InterPro" id="IPR018234">
    <property type="entry name" value="GTP_CycHdrlase_I_CS"/>
</dbReference>